<keyword evidence="1" id="KW-0575">Peroxidase</keyword>
<accession>A0A158GNC6</accession>
<dbReference type="Gene3D" id="1.20.1290.10">
    <property type="entry name" value="AhpD-like"/>
    <property type="match status" value="1"/>
</dbReference>
<organism evidence="1 2">
    <name type="scientific">Caballeronia cordobensis</name>
    <name type="common">Burkholderia cordobensis</name>
    <dbReference type="NCBI Taxonomy" id="1353886"/>
    <lineage>
        <taxon>Bacteria</taxon>
        <taxon>Pseudomonadati</taxon>
        <taxon>Pseudomonadota</taxon>
        <taxon>Betaproteobacteria</taxon>
        <taxon>Burkholderiales</taxon>
        <taxon>Burkholderiaceae</taxon>
        <taxon>Caballeronia</taxon>
    </lineage>
</organism>
<dbReference type="InterPro" id="IPR029032">
    <property type="entry name" value="AhpD-like"/>
</dbReference>
<reference evidence="2" key="1">
    <citation type="submission" date="2016-01" db="EMBL/GenBank/DDBJ databases">
        <authorList>
            <person name="Peeters C."/>
        </authorList>
    </citation>
    <scope>NUCLEOTIDE SEQUENCE [LARGE SCALE GENOMIC DNA]</scope>
</reference>
<dbReference type="AlphaFoldDB" id="A0A158GNC6"/>
<sequence length="120" mass="13115">MHSSSTHRRGVNQSIFLIFATGFHSNIDARAASLPCRSRRIASIISRPCRHAQRFAQLAKHDDVIQQIFADPHTAGTTERERAIVRYAIDITLAPESIDANALAPLIAAGLSKGEILDLS</sequence>
<name>A0A158GNC6_CABCO</name>
<gene>
    <name evidence="1" type="ORF">AWB70_02234</name>
</gene>
<keyword evidence="2" id="KW-1185">Reference proteome</keyword>
<evidence type="ECO:0000313" key="1">
    <source>
        <dbReference type="EMBL" id="SAL33552.1"/>
    </source>
</evidence>
<dbReference type="GO" id="GO:0004601">
    <property type="term" value="F:peroxidase activity"/>
    <property type="evidence" value="ECO:0007669"/>
    <property type="project" value="UniProtKB-KW"/>
</dbReference>
<dbReference type="SUPFAM" id="SSF69118">
    <property type="entry name" value="AhpD-like"/>
    <property type="match status" value="1"/>
</dbReference>
<dbReference type="EMBL" id="FCNY02000005">
    <property type="protein sequence ID" value="SAL33552.1"/>
    <property type="molecule type" value="Genomic_DNA"/>
</dbReference>
<protein>
    <submittedName>
        <fullName evidence="1">Peroxidase-like protein</fullName>
    </submittedName>
</protein>
<evidence type="ECO:0000313" key="2">
    <source>
        <dbReference type="Proteomes" id="UP000054740"/>
    </source>
</evidence>
<keyword evidence="1" id="KW-0560">Oxidoreductase</keyword>
<dbReference type="Proteomes" id="UP000054740">
    <property type="component" value="Unassembled WGS sequence"/>
</dbReference>
<proteinExistence type="predicted"/>